<evidence type="ECO:0000313" key="2">
    <source>
        <dbReference type="EMBL" id="PYI39760.1"/>
    </source>
</evidence>
<dbReference type="PANTHER" id="PTHR43252:SF7">
    <property type="entry name" value="TRANSCRIPTIONAL REGULATOR YQJI"/>
    <property type="match status" value="1"/>
</dbReference>
<feature type="domain" description="Transcription regulator PadR N-terminal" evidence="1">
    <location>
        <begin position="14"/>
        <end position="82"/>
    </location>
</feature>
<dbReference type="InterPro" id="IPR036390">
    <property type="entry name" value="WH_DNA-bd_sf"/>
</dbReference>
<dbReference type="Pfam" id="PF03551">
    <property type="entry name" value="PadR"/>
    <property type="match status" value="1"/>
</dbReference>
<dbReference type="SUPFAM" id="SSF46785">
    <property type="entry name" value="Winged helix' DNA-binding domain"/>
    <property type="match status" value="1"/>
</dbReference>
<proteinExistence type="predicted"/>
<dbReference type="Proteomes" id="UP000247980">
    <property type="component" value="Unassembled WGS sequence"/>
</dbReference>
<dbReference type="RefSeq" id="WP_110483933.1">
    <property type="nucleotide sequence ID" value="NZ_QJVC01000002.1"/>
</dbReference>
<reference evidence="2 3" key="1">
    <citation type="submission" date="2018-05" db="EMBL/GenBank/DDBJ databases">
        <title>Genetic diversity of glacier-inhabiting Cryobacterium bacteria in China and description of Cryobacterium mengkeensis sp. nov. and Arthrobacter glacialis sp. nov.</title>
        <authorList>
            <person name="Liu Q."/>
            <person name="Xin Y.-H."/>
        </authorList>
    </citation>
    <scope>NUCLEOTIDE SEQUENCE [LARGE SCALE GENOMIC DNA]</scope>
    <source>
        <strain evidence="2 3">B7</strain>
    </source>
</reference>
<dbReference type="PANTHER" id="PTHR43252">
    <property type="entry name" value="TRANSCRIPTIONAL REGULATOR YQJI"/>
    <property type="match status" value="1"/>
</dbReference>
<dbReference type="OrthoDB" id="9814826at2"/>
<dbReference type="InterPro" id="IPR005149">
    <property type="entry name" value="Tscrpt_reg_PadR_N"/>
</dbReference>
<organism evidence="2 3">
    <name type="scientific">Arthrobacter psychrolactophilus</name>
    <dbReference type="NCBI Taxonomy" id="92442"/>
    <lineage>
        <taxon>Bacteria</taxon>
        <taxon>Bacillati</taxon>
        <taxon>Actinomycetota</taxon>
        <taxon>Actinomycetes</taxon>
        <taxon>Micrococcales</taxon>
        <taxon>Micrococcaceae</taxon>
        <taxon>Arthrobacter</taxon>
    </lineage>
</organism>
<keyword evidence="3" id="KW-1185">Reference proteome</keyword>
<accession>A0A2V5J984</accession>
<comment type="caution">
    <text evidence="2">The sequence shown here is derived from an EMBL/GenBank/DDBJ whole genome shotgun (WGS) entry which is preliminary data.</text>
</comment>
<name>A0A2V5J984_9MICC</name>
<dbReference type="InterPro" id="IPR036388">
    <property type="entry name" value="WH-like_DNA-bd_sf"/>
</dbReference>
<dbReference type="EMBL" id="QJVC01000002">
    <property type="protein sequence ID" value="PYI39760.1"/>
    <property type="molecule type" value="Genomic_DNA"/>
</dbReference>
<evidence type="ECO:0000313" key="3">
    <source>
        <dbReference type="Proteomes" id="UP000247980"/>
    </source>
</evidence>
<gene>
    <name evidence="2" type="ORF">CVS30_03585</name>
</gene>
<dbReference type="AlphaFoldDB" id="A0A2V5J984"/>
<evidence type="ECO:0000259" key="1">
    <source>
        <dbReference type="Pfam" id="PF03551"/>
    </source>
</evidence>
<protein>
    <submittedName>
        <fullName evidence="2">PadR family transcriptional regulator</fullName>
    </submittedName>
</protein>
<dbReference type="Gene3D" id="1.10.10.10">
    <property type="entry name" value="Winged helix-like DNA-binding domain superfamily/Winged helix DNA-binding domain"/>
    <property type="match status" value="1"/>
</dbReference>
<sequence length="202" mass="22575">MPPVFAHGALRLYLLAVLEEGPRHGYEIIRALSDRFGGTYSPSAGTVYPRLSKLQEEGLLETILDGRRTVYSLTVAGREELDRRRHELTEVQENITASVRRLADDIRLEVKENMRGLRAELAASAESARAQARTSHKEPSHEAAGNAALLKEAEFALQRFRDDLRVELRLNAARTGFDDVSLATLRTVLDQAATAIRQTLRQ</sequence>